<comment type="subcellular location">
    <subcellularLocation>
        <location evidence="2">Membrane</location>
        <topology evidence="2">Multi-pass membrane protein</topology>
    </subcellularLocation>
</comment>
<dbReference type="OrthoDB" id="9782003at2"/>
<comment type="similarity">
    <text evidence="3 11">Belongs to the peptidase M50B family.</text>
</comment>
<organism evidence="13 14">
    <name type="scientific">Aquimonas voraii</name>
    <dbReference type="NCBI Taxonomy" id="265719"/>
    <lineage>
        <taxon>Bacteria</taxon>
        <taxon>Pseudomonadati</taxon>
        <taxon>Pseudomonadota</taxon>
        <taxon>Gammaproteobacteria</taxon>
        <taxon>Lysobacterales</taxon>
        <taxon>Lysobacteraceae</taxon>
        <taxon>Aquimonas</taxon>
    </lineage>
</organism>
<dbReference type="CDD" id="cd23081">
    <property type="entry name" value="cpPDZ_EcRseP-like"/>
    <property type="match status" value="1"/>
</dbReference>
<proteinExistence type="inferred from homology"/>
<evidence type="ECO:0000313" key="13">
    <source>
        <dbReference type="EMBL" id="SDD11948.1"/>
    </source>
</evidence>
<evidence type="ECO:0000313" key="14">
    <source>
        <dbReference type="Proteomes" id="UP000199603"/>
    </source>
</evidence>
<evidence type="ECO:0000256" key="4">
    <source>
        <dbReference type="ARBA" id="ARBA00022670"/>
    </source>
</evidence>
<evidence type="ECO:0000256" key="2">
    <source>
        <dbReference type="ARBA" id="ARBA00004141"/>
    </source>
</evidence>
<dbReference type="PANTHER" id="PTHR42837">
    <property type="entry name" value="REGULATOR OF SIGMA-E PROTEASE RSEP"/>
    <property type="match status" value="1"/>
</dbReference>
<evidence type="ECO:0000256" key="3">
    <source>
        <dbReference type="ARBA" id="ARBA00007931"/>
    </source>
</evidence>
<dbReference type="CDD" id="cd06163">
    <property type="entry name" value="S2P-M50_PDZ_RseP-like"/>
    <property type="match status" value="2"/>
</dbReference>
<evidence type="ECO:0000256" key="10">
    <source>
        <dbReference type="ARBA" id="ARBA00023136"/>
    </source>
</evidence>
<dbReference type="InterPro" id="IPR041489">
    <property type="entry name" value="PDZ_6"/>
</dbReference>
<evidence type="ECO:0000256" key="11">
    <source>
        <dbReference type="RuleBase" id="RU362031"/>
    </source>
</evidence>
<dbReference type="SUPFAM" id="SSF50156">
    <property type="entry name" value="PDZ domain-like"/>
    <property type="match status" value="2"/>
</dbReference>
<reference evidence="13 14" key="1">
    <citation type="submission" date="2016-10" db="EMBL/GenBank/DDBJ databases">
        <authorList>
            <person name="de Groot N.N."/>
        </authorList>
    </citation>
    <scope>NUCLEOTIDE SEQUENCE [LARGE SCALE GENOMIC DNA]</scope>
    <source>
        <strain evidence="13 14">DSM 16957</strain>
    </source>
</reference>
<dbReference type="GO" id="GO:0046872">
    <property type="term" value="F:metal ion binding"/>
    <property type="evidence" value="ECO:0007669"/>
    <property type="project" value="UniProtKB-KW"/>
</dbReference>
<evidence type="ECO:0000259" key="12">
    <source>
        <dbReference type="PROSITE" id="PS50106"/>
    </source>
</evidence>
<evidence type="ECO:0000256" key="9">
    <source>
        <dbReference type="ARBA" id="ARBA00023049"/>
    </source>
</evidence>
<dbReference type="PANTHER" id="PTHR42837:SF2">
    <property type="entry name" value="MEMBRANE METALLOPROTEASE ARASP2, CHLOROPLASTIC-RELATED"/>
    <property type="match status" value="1"/>
</dbReference>
<keyword evidence="11" id="KW-0479">Metal-binding</keyword>
<comment type="cofactor">
    <cofactor evidence="1 11">
        <name>Zn(2+)</name>
        <dbReference type="ChEBI" id="CHEBI:29105"/>
    </cofactor>
</comment>
<dbReference type="STRING" id="265719.SAMN04488509_101310"/>
<dbReference type="GO" id="GO:0016020">
    <property type="term" value="C:membrane"/>
    <property type="evidence" value="ECO:0007669"/>
    <property type="project" value="UniProtKB-SubCell"/>
</dbReference>
<dbReference type="EMBL" id="FNAG01000001">
    <property type="protein sequence ID" value="SDD11948.1"/>
    <property type="molecule type" value="Genomic_DNA"/>
</dbReference>
<dbReference type="SMART" id="SM00228">
    <property type="entry name" value="PDZ"/>
    <property type="match status" value="2"/>
</dbReference>
<accession>A0A1G6S520</accession>
<dbReference type="Pfam" id="PF02163">
    <property type="entry name" value="Peptidase_M50"/>
    <property type="match status" value="1"/>
</dbReference>
<keyword evidence="14" id="KW-1185">Reference proteome</keyword>
<keyword evidence="8 11" id="KW-1133">Transmembrane helix</keyword>
<evidence type="ECO:0000256" key="1">
    <source>
        <dbReference type="ARBA" id="ARBA00001947"/>
    </source>
</evidence>
<feature type="transmembrane region" description="Helical" evidence="11">
    <location>
        <begin position="98"/>
        <end position="120"/>
    </location>
</feature>
<evidence type="ECO:0000256" key="8">
    <source>
        <dbReference type="ARBA" id="ARBA00022989"/>
    </source>
</evidence>
<feature type="domain" description="PDZ" evidence="12">
    <location>
        <begin position="223"/>
        <end position="254"/>
    </location>
</feature>
<protein>
    <recommendedName>
        <fullName evidence="11">Zinc metalloprotease</fullName>
        <ecNumber evidence="11">3.4.24.-</ecNumber>
    </recommendedName>
</protein>
<dbReference type="InterPro" id="IPR008915">
    <property type="entry name" value="Peptidase_M50"/>
</dbReference>
<evidence type="ECO:0000256" key="7">
    <source>
        <dbReference type="ARBA" id="ARBA00022833"/>
    </source>
</evidence>
<keyword evidence="5 11" id="KW-0812">Transmembrane</keyword>
<dbReference type="RefSeq" id="WP_091237992.1">
    <property type="nucleotide sequence ID" value="NZ_FNAG01000001.1"/>
</dbReference>
<dbReference type="InterPro" id="IPR004387">
    <property type="entry name" value="Pept_M50_Zn"/>
</dbReference>
<dbReference type="EC" id="3.4.24.-" evidence="11"/>
<dbReference type="Proteomes" id="UP000199603">
    <property type="component" value="Unassembled WGS sequence"/>
</dbReference>
<dbReference type="NCBIfam" id="TIGR00054">
    <property type="entry name" value="RIP metalloprotease RseP"/>
    <property type="match status" value="1"/>
</dbReference>
<keyword evidence="6 11" id="KW-0378">Hydrolase</keyword>
<dbReference type="AlphaFoldDB" id="A0A1G6S520"/>
<keyword evidence="4 13" id="KW-0645">Protease</keyword>
<dbReference type="GO" id="GO:0006508">
    <property type="term" value="P:proteolysis"/>
    <property type="evidence" value="ECO:0007669"/>
    <property type="project" value="UniProtKB-KW"/>
</dbReference>
<feature type="transmembrane region" description="Helical" evidence="11">
    <location>
        <begin position="6"/>
        <end position="29"/>
    </location>
</feature>
<dbReference type="InterPro" id="IPR001478">
    <property type="entry name" value="PDZ"/>
</dbReference>
<dbReference type="Pfam" id="PF17820">
    <property type="entry name" value="PDZ_6"/>
    <property type="match status" value="2"/>
</dbReference>
<keyword evidence="10 11" id="KW-0472">Membrane</keyword>
<dbReference type="GO" id="GO:0004222">
    <property type="term" value="F:metalloendopeptidase activity"/>
    <property type="evidence" value="ECO:0007669"/>
    <property type="project" value="InterPro"/>
</dbReference>
<gene>
    <name evidence="13" type="ORF">SAMN04488509_101310</name>
</gene>
<evidence type="ECO:0000256" key="5">
    <source>
        <dbReference type="ARBA" id="ARBA00022692"/>
    </source>
</evidence>
<dbReference type="PROSITE" id="PS50106">
    <property type="entry name" value="PDZ"/>
    <property type="match status" value="1"/>
</dbReference>
<name>A0A1G6S520_9GAMM</name>
<keyword evidence="7 11" id="KW-0862">Zinc</keyword>
<feature type="transmembrane region" description="Helical" evidence="11">
    <location>
        <begin position="374"/>
        <end position="394"/>
    </location>
</feature>
<feature type="transmembrane region" description="Helical" evidence="11">
    <location>
        <begin position="422"/>
        <end position="442"/>
    </location>
</feature>
<dbReference type="Gene3D" id="2.30.42.10">
    <property type="match status" value="2"/>
</dbReference>
<dbReference type="InterPro" id="IPR036034">
    <property type="entry name" value="PDZ_sf"/>
</dbReference>
<keyword evidence="9 11" id="KW-0482">Metalloprotease</keyword>
<sequence>MQDIVGSIWWLIVSLGILVTFHEFGHYWVARRCGVRVLRFSVGFGKPLWKRIGRDGTEYVIAALPLGGYVKMLDEREADVPVDQLDQAFNRKSVAQRIAIVAAGPIFNLLLCLLLLWGMFLVGKGDYQPLVGRADGIAAEAGFAPGDRILRIGDQAAQTWTHVAMSLMGAALDRRTIAIEVTDADGQAQIRQLELGRLPAELKETELMREIGLVPQQILLPPVIGLVAPGSPAEAAGLKPGDRIRSLDGAALRGFDEVAPKVRAAGEAGRAVIASIEREGGFFEVSLRPEASGEGEARTWRIGVGAAATTAQHDALLRYGPVEAVGAAFSETWRLTTATFGMLYRMVTGAASLQNLSGPISIAQYANDSAQRGLAWFLFFLGVLSLSLCIMNLLPIPILDGGHLLYYLIEAIKGAPVSEKSLILGQYVGLAMLGGLMALAFYNDILRLFSS</sequence>
<evidence type="ECO:0000256" key="6">
    <source>
        <dbReference type="ARBA" id="ARBA00022801"/>
    </source>
</evidence>